<keyword evidence="2" id="KW-1133">Transmembrane helix</keyword>
<dbReference type="EMBL" id="JBHSIT010000009">
    <property type="protein sequence ID" value="MFC4911510.1"/>
    <property type="molecule type" value="Genomic_DNA"/>
</dbReference>
<evidence type="ECO:0000256" key="3">
    <source>
        <dbReference type="SAM" id="SignalP"/>
    </source>
</evidence>
<keyword evidence="7" id="KW-1185">Reference proteome</keyword>
<comment type="caution">
    <text evidence="6">The sequence shown here is derived from an EMBL/GenBank/DDBJ whole genome shotgun (WGS) entry which is preliminary data.</text>
</comment>
<feature type="transmembrane region" description="Helical" evidence="2">
    <location>
        <begin position="372"/>
        <end position="393"/>
    </location>
</feature>
<evidence type="ECO:0000313" key="7">
    <source>
        <dbReference type="Proteomes" id="UP001595872"/>
    </source>
</evidence>
<keyword evidence="2" id="KW-0472">Membrane</keyword>
<name>A0ABV9U4U1_9ACTN</name>
<accession>A0ABV9U4U1</accession>
<evidence type="ECO:0000256" key="2">
    <source>
        <dbReference type="SAM" id="Phobius"/>
    </source>
</evidence>
<feature type="chain" id="PRO_5046831738" evidence="3">
    <location>
        <begin position="24"/>
        <end position="577"/>
    </location>
</feature>
<dbReference type="RefSeq" id="WP_378260484.1">
    <property type="nucleotide sequence ID" value="NZ_JBHSIT010000009.1"/>
</dbReference>
<feature type="signal peptide" evidence="3">
    <location>
        <begin position="1"/>
        <end position="23"/>
    </location>
</feature>
<feature type="region of interest" description="Disordered" evidence="1">
    <location>
        <begin position="513"/>
        <end position="542"/>
    </location>
</feature>
<evidence type="ECO:0000313" key="6">
    <source>
        <dbReference type="EMBL" id="MFC4911510.1"/>
    </source>
</evidence>
<dbReference type="Pfam" id="PF20990">
    <property type="entry name" value="DUF2207_C"/>
    <property type="match status" value="1"/>
</dbReference>
<keyword evidence="2" id="KW-0812">Transmembrane</keyword>
<evidence type="ECO:0000259" key="4">
    <source>
        <dbReference type="Pfam" id="PF09972"/>
    </source>
</evidence>
<protein>
    <submittedName>
        <fullName evidence="6">DUF2207 domain-containing protein</fullName>
    </submittedName>
</protein>
<proteinExistence type="predicted"/>
<evidence type="ECO:0000259" key="5">
    <source>
        <dbReference type="Pfam" id="PF20990"/>
    </source>
</evidence>
<reference evidence="7" key="1">
    <citation type="journal article" date="2019" name="Int. J. Syst. Evol. Microbiol.">
        <title>The Global Catalogue of Microorganisms (GCM) 10K type strain sequencing project: providing services to taxonomists for standard genome sequencing and annotation.</title>
        <authorList>
            <consortium name="The Broad Institute Genomics Platform"/>
            <consortium name="The Broad Institute Genome Sequencing Center for Infectious Disease"/>
            <person name="Wu L."/>
            <person name="Ma J."/>
        </authorList>
    </citation>
    <scope>NUCLEOTIDE SEQUENCE [LARGE SCALE GENOMIC DNA]</scope>
    <source>
        <strain evidence="7">KLKA75</strain>
    </source>
</reference>
<organism evidence="6 7">
    <name type="scientific">Actinomadura gamaensis</name>
    <dbReference type="NCBI Taxonomy" id="1763541"/>
    <lineage>
        <taxon>Bacteria</taxon>
        <taxon>Bacillati</taxon>
        <taxon>Actinomycetota</taxon>
        <taxon>Actinomycetes</taxon>
        <taxon>Streptosporangiales</taxon>
        <taxon>Thermomonosporaceae</taxon>
        <taxon>Actinomadura</taxon>
    </lineage>
</organism>
<evidence type="ECO:0000256" key="1">
    <source>
        <dbReference type="SAM" id="MobiDB-lite"/>
    </source>
</evidence>
<feature type="domain" description="DUF2207" evidence="4">
    <location>
        <begin position="29"/>
        <end position="162"/>
    </location>
</feature>
<feature type="transmembrane region" description="Helical" evidence="2">
    <location>
        <begin position="405"/>
        <end position="421"/>
    </location>
</feature>
<feature type="transmembrane region" description="Helical" evidence="2">
    <location>
        <begin position="217"/>
        <end position="238"/>
    </location>
</feature>
<dbReference type="InterPro" id="IPR018702">
    <property type="entry name" value="DUF2207"/>
</dbReference>
<dbReference type="InterPro" id="IPR048389">
    <property type="entry name" value="YciQ-like_C"/>
</dbReference>
<feature type="domain" description="Predicted membrane protein YciQ-like C-terminal" evidence="5">
    <location>
        <begin position="258"/>
        <end position="436"/>
    </location>
</feature>
<dbReference type="Proteomes" id="UP001595872">
    <property type="component" value="Unassembled WGS sequence"/>
</dbReference>
<keyword evidence="3" id="KW-0732">Signal</keyword>
<dbReference type="Pfam" id="PF09972">
    <property type="entry name" value="DUF2207"/>
    <property type="match status" value="1"/>
</dbReference>
<sequence length="577" mass="61832">MRWLPLCAAVGLAVLAAPTPAEAASPEHVRTYDVRLDLGADGLLRVHEEIAYDFGDASARHGIERKIPTNRIEIDHVRATSTDAPAASQIAHHGNELDIRIGDPTKTVTGQRHYTIDYDVRHAVASDKLNWNAIGAEWTVPIDAATVELKGPGAFRSLECLAGPALGMKPCRSAHDAGGGNAVFGQGLGAGEGMIVRARFPAGVVRNQRPGPFPVDVGAPGAAVLALALLAAVSGFGLRLLDHRRRNRLPAKMPRSIAPPAEVESLPNGIVPWDLLATVAVDLAIRGHVRIADDGEHVTLTRTGDAPDELLDYERAFLDEFFADADADADADGDGAEAGPSARTRLKSVERRIRSASHERGRQYERRRTTHIGTWLLAASWTAGIIGFILVLWSLRANGGFDDRSALGTSLLVLAVAVAFLRPRNGPVTRKGQALSVRYQRYLNAMWANRKEPRREADLPYAVATDQRSWMRTFIQERREAGTPLPWYSYTGEDAEAEDRFVALVHMFVGRPNTEREHRRVRPVRAGKSSRRGSRPSVGGLGGYRAGGYDGGGFSGGLGGGGGHGGGGDGGGGGGSW</sequence>
<feature type="compositionally biased region" description="Basic residues" evidence="1">
    <location>
        <begin position="519"/>
        <end position="534"/>
    </location>
</feature>
<gene>
    <name evidence="6" type="ORF">ACFPCY_29700</name>
</gene>